<dbReference type="EMBL" id="CAUWAG010000003">
    <property type="protein sequence ID" value="CAJ2501949.1"/>
    <property type="molecule type" value="Genomic_DNA"/>
</dbReference>
<dbReference type="SUPFAM" id="SSF51735">
    <property type="entry name" value="NAD(P)-binding Rossmann-fold domains"/>
    <property type="match status" value="1"/>
</dbReference>
<dbReference type="AlphaFoldDB" id="A0AAI8VBM9"/>
<name>A0AAI8VBM9_9PEZI</name>
<dbReference type="InterPro" id="IPR002347">
    <property type="entry name" value="SDR_fam"/>
</dbReference>
<dbReference type="Gene3D" id="3.40.50.720">
    <property type="entry name" value="NAD(P)-binding Rossmann-like Domain"/>
    <property type="match status" value="1"/>
</dbReference>
<dbReference type="Pfam" id="PF00106">
    <property type="entry name" value="adh_short"/>
    <property type="match status" value="1"/>
</dbReference>
<keyword evidence="2" id="KW-0560">Oxidoreductase</keyword>
<dbReference type="GO" id="GO:0005783">
    <property type="term" value="C:endoplasmic reticulum"/>
    <property type="evidence" value="ECO:0007669"/>
    <property type="project" value="TreeGrafter"/>
</dbReference>
<dbReference type="GO" id="GO:0000140">
    <property type="term" value="F:acylglycerone-phosphate reductase (NADP+) activity"/>
    <property type="evidence" value="ECO:0007669"/>
    <property type="project" value="TreeGrafter"/>
</dbReference>
<dbReference type="PRINTS" id="PR00081">
    <property type="entry name" value="GDHRDH"/>
</dbReference>
<accession>A0AAI8VBM9</accession>
<dbReference type="Proteomes" id="UP001295740">
    <property type="component" value="Unassembled WGS sequence"/>
</dbReference>
<dbReference type="InterPro" id="IPR036291">
    <property type="entry name" value="NAD(P)-bd_dom_sf"/>
</dbReference>
<evidence type="ECO:0000256" key="2">
    <source>
        <dbReference type="ARBA" id="ARBA00023002"/>
    </source>
</evidence>
<protein>
    <submittedName>
        <fullName evidence="3">Uu.00g048020.m01.CDS01</fullName>
    </submittedName>
</protein>
<dbReference type="GO" id="GO:0019433">
    <property type="term" value="P:triglyceride catabolic process"/>
    <property type="evidence" value="ECO:0007669"/>
    <property type="project" value="TreeGrafter"/>
</dbReference>
<dbReference type="GO" id="GO:0004806">
    <property type="term" value="F:triacylglycerol lipase activity"/>
    <property type="evidence" value="ECO:0007669"/>
    <property type="project" value="TreeGrafter"/>
</dbReference>
<comment type="similarity">
    <text evidence="1">Belongs to the short-chain dehydrogenases/reductases (SDR) family.</text>
</comment>
<evidence type="ECO:0000256" key="1">
    <source>
        <dbReference type="ARBA" id="ARBA00006484"/>
    </source>
</evidence>
<dbReference type="GO" id="GO:0005811">
    <property type="term" value="C:lipid droplet"/>
    <property type="evidence" value="ECO:0007669"/>
    <property type="project" value="TreeGrafter"/>
</dbReference>
<dbReference type="PANTHER" id="PTHR44169">
    <property type="entry name" value="NADPH-DEPENDENT 1-ACYLDIHYDROXYACETONE PHOSPHATE REDUCTASE"/>
    <property type="match status" value="1"/>
</dbReference>
<comment type="caution">
    <text evidence="3">The sequence shown here is derived from an EMBL/GenBank/DDBJ whole genome shotgun (WGS) entry which is preliminary data.</text>
</comment>
<dbReference type="PANTHER" id="PTHR44169:SF6">
    <property type="entry name" value="NADPH-DEPENDENT 1-ACYLDIHYDROXYACETONE PHOSPHATE REDUCTASE"/>
    <property type="match status" value="1"/>
</dbReference>
<evidence type="ECO:0000313" key="3">
    <source>
        <dbReference type="EMBL" id="CAJ2501949.1"/>
    </source>
</evidence>
<dbReference type="GO" id="GO:0006654">
    <property type="term" value="P:phosphatidic acid biosynthetic process"/>
    <property type="evidence" value="ECO:0007669"/>
    <property type="project" value="TreeGrafter"/>
</dbReference>
<proteinExistence type="inferred from homology"/>
<sequence length="279" mass="29788">MAPAMKFVLINGCSAGGIGAGLAEAFHQAGYHVFLTLRNLAKTPTNLANAQNVTVLQLDVLSPESIAAAVESVTQKTGGRLDVLVNNSGQNLIMPALDMNVVDGRRLFDVNFFALWLSCRPSLLFSSKPVAPSFTTQACTTAKAALTIASSTWRRELAPLGVRTIALITTSVKTPAFDNVTMPEIPEGFYYYVIREYLYRLGSGQPLQDGAPDPVAYGLGVVGAIDAGKTGEIWVGKDAGVNYWSWKLLAESVFDSMVDGILKAPGEFAKVAEALKGNR</sequence>
<reference evidence="3" key="1">
    <citation type="submission" date="2023-10" db="EMBL/GenBank/DDBJ databases">
        <authorList>
            <person name="Hackl T."/>
        </authorList>
    </citation>
    <scope>NUCLEOTIDE SEQUENCE</scope>
</reference>
<evidence type="ECO:0000313" key="4">
    <source>
        <dbReference type="Proteomes" id="UP001295740"/>
    </source>
</evidence>
<gene>
    <name evidence="3" type="ORF">KHLLAP_LOCUS2417</name>
</gene>
<keyword evidence="4" id="KW-1185">Reference proteome</keyword>
<organism evidence="3 4">
    <name type="scientific">Anthostomella pinea</name>
    <dbReference type="NCBI Taxonomy" id="933095"/>
    <lineage>
        <taxon>Eukaryota</taxon>
        <taxon>Fungi</taxon>
        <taxon>Dikarya</taxon>
        <taxon>Ascomycota</taxon>
        <taxon>Pezizomycotina</taxon>
        <taxon>Sordariomycetes</taxon>
        <taxon>Xylariomycetidae</taxon>
        <taxon>Xylariales</taxon>
        <taxon>Xylariaceae</taxon>
        <taxon>Anthostomella</taxon>
    </lineage>
</organism>